<feature type="compositionally biased region" description="Acidic residues" evidence="2">
    <location>
        <begin position="365"/>
        <end position="374"/>
    </location>
</feature>
<dbReference type="PANTHER" id="PTHR14950:SF37">
    <property type="entry name" value="ENDORIBONUCLEASE DICER"/>
    <property type="match status" value="1"/>
</dbReference>
<proteinExistence type="predicted"/>
<dbReference type="GO" id="GO:0006396">
    <property type="term" value="P:RNA processing"/>
    <property type="evidence" value="ECO:0007669"/>
    <property type="project" value="InterPro"/>
</dbReference>
<sequence>MTWIDQLFDELAAAGAGPGVGIMAEEWMDRFPFTDNMLSGFIRQVERDEALNAVLASGEMTSLCSPSESLSSIRFRGELLGLSSKVLIFSKNRELAKKAYKILCLLRRVKAGDLSASDFGKLVFKATRTTDSRKAYFEIFMHIPTIIRTGQLVLWDDFSTLADTHALQPSNYLALSERILVDTSRLRCYKEPDLRKIPLDWSVNKRKTYALHARLSNMLRDGMGRSPDSYSSTKFLNLCKDHPYLGLRFVDGLLPKNITELLKEEFGGCNCDRLSFTIPAKPDKIKEFIDNPFRLIKQIQVHIPGQELDSTLRRIHSAQALQNIKENNGSLVSSPLREVEAYNPPQIRPPNLYVEENDEQRFESDSESDLESEDEVEDYCTLPPKLGFFRKVRRSYAFISRKLLWDNRNTFFHSIPDVANTYDSCISVQKPNGLYHATVFFLGRTFEATAGGKRDSRTECMKKVFEFLYENFPEAYLRYLPVHLMVSIDLKGDVRYLVEKALGLLQPSELSSTLSEDEETLITMFEDHIGYHFKDRELLRRAVTETQFSCASLSYERLEFLGDSLLQKVSGELLYERFADPEIHGPGWLTVARSSLVDNRTLAFIAVLIGIPRFLGNPTIKTCGDVVEAVIGAIWKDASEHEAVRVIKRLWSLYFSNGLLTDLEVGRDVVMDRGNAFWALEAEGKRRYQAAFDTYLNSLLESLASDTDADGLKEQLTETLKSYREYDRRFVFQNFARIRETYFSGSTFNYTRSSFIRCVLRAENGTRLGEGCASTKQEAEELSVASAYYRLFRTVGNEKQTLRPLTHRERELAIKDLLKCWRVEINKESQAIAYFSELETIAGKLLRTSYEVLNDGDKRARRVVTTVLYGDTKIVRGPEQYHRREANRTAKFELLEYLSKGDEEGDPIVLKYVETLSSGLLVSSRPCGE</sequence>
<dbReference type="Gene3D" id="1.10.1520.10">
    <property type="entry name" value="Ribonuclease III domain"/>
    <property type="match status" value="1"/>
</dbReference>
<dbReference type="AlphaFoldDB" id="A0A4Z1SL99"/>
<dbReference type="GO" id="GO:0004525">
    <property type="term" value="F:ribonuclease III activity"/>
    <property type="evidence" value="ECO:0007669"/>
    <property type="project" value="InterPro"/>
</dbReference>
<feature type="domain" description="RNase III" evidence="3">
    <location>
        <begin position="522"/>
        <end position="639"/>
    </location>
</feature>
<reference evidence="4 5" key="1">
    <citation type="submission" date="2019-05" db="EMBL/GenBank/DDBJ databases">
        <title>The compact genome of Giardia muris reveals important steps in the evolution of intestinal protozoan parasites.</title>
        <authorList>
            <person name="Xu F."/>
            <person name="Jimenez-Gonzalez A."/>
            <person name="Einarsson E."/>
            <person name="Astvaldsson A."/>
            <person name="Peirasmaki D."/>
            <person name="Eckmann L."/>
            <person name="Andersson J.O."/>
            <person name="Svard S.G."/>
            <person name="Jerlstrom-Hultqvist J."/>
        </authorList>
    </citation>
    <scope>NUCLEOTIDE SEQUENCE [LARGE SCALE GENOMIC DNA]</scope>
    <source>
        <strain evidence="4 5">Roberts-Thomson</strain>
    </source>
</reference>
<feature type="region of interest" description="Disordered" evidence="2">
    <location>
        <begin position="342"/>
        <end position="374"/>
    </location>
</feature>
<accession>A0A4Z1SL99</accession>
<dbReference type="InterPro" id="IPR000999">
    <property type="entry name" value="RNase_III_dom"/>
</dbReference>
<dbReference type="CDD" id="cd00593">
    <property type="entry name" value="RIBOc"/>
    <property type="match status" value="1"/>
</dbReference>
<dbReference type="PANTHER" id="PTHR14950">
    <property type="entry name" value="DICER-RELATED"/>
    <property type="match status" value="1"/>
</dbReference>
<evidence type="ECO:0000256" key="1">
    <source>
        <dbReference type="ARBA" id="ARBA00022801"/>
    </source>
</evidence>
<evidence type="ECO:0000313" key="4">
    <source>
        <dbReference type="EMBL" id="TNJ26412.1"/>
    </source>
</evidence>
<comment type="caution">
    <text evidence="4">The sequence shown here is derived from an EMBL/GenBank/DDBJ whole genome shotgun (WGS) entry which is preliminary data.</text>
</comment>
<protein>
    <submittedName>
        <fullName evidence="4">Ribonuclease 3</fullName>
    </submittedName>
</protein>
<dbReference type="EMBL" id="VDLU01000005">
    <property type="protein sequence ID" value="TNJ26412.1"/>
    <property type="molecule type" value="Genomic_DNA"/>
</dbReference>
<dbReference type="VEuPathDB" id="GiardiaDB:GMRT_14673"/>
<organism evidence="4 5">
    <name type="scientific">Giardia muris</name>
    <dbReference type="NCBI Taxonomy" id="5742"/>
    <lineage>
        <taxon>Eukaryota</taxon>
        <taxon>Metamonada</taxon>
        <taxon>Diplomonadida</taxon>
        <taxon>Hexamitidae</taxon>
        <taxon>Giardiinae</taxon>
        <taxon>Giardia</taxon>
    </lineage>
</organism>
<dbReference type="PROSITE" id="PS50142">
    <property type="entry name" value="RNASE_3_2"/>
    <property type="match status" value="1"/>
</dbReference>
<dbReference type="Pfam" id="PF14622">
    <property type="entry name" value="Ribonucleas_3_3"/>
    <property type="match status" value="1"/>
</dbReference>
<dbReference type="OrthoDB" id="416741at2759"/>
<keyword evidence="1" id="KW-0378">Hydrolase</keyword>
<dbReference type="PROSITE" id="PS00517">
    <property type="entry name" value="RNASE_3_1"/>
    <property type="match status" value="1"/>
</dbReference>
<evidence type="ECO:0000256" key="2">
    <source>
        <dbReference type="SAM" id="MobiDB-lite"/>
    </source>
</evidence>
<dbReference type="SMART" id="SM00535">
    <property type="entry name" value="RIBOc"/>
    <property type="match status" value="1"/>
</dbReference>
<dbReference type="Proteomes" id="UP000315496">
    <property type="component" value="Chromosome 5"/>
</dbReference>
<dbReference type="InterPro" id="IPR036389">
    <property type="entry name" value="RNase_III_sf"/>
</dbReference>
<name>A0A4Z1SL99_GIAMU</name>
<evidence type="ECO:0000259" key="3">
    <source>
        <dbReference type="PROSITE" id="PS50142"/>
    </source>
</evidence>
<gene>
    <name evidence="4" type="ORF">GMRT_14673</name>
</gene>
<keyword evidence="5" id="KW-1185">Reference proteome</keyword>
<evidence type="ECO:0000313" key="5">
    <source>
        <dbReference type="Proteomes" id="UP000315496"/>
    </source>
</evidence>
<dbReference type="SUPFAM" id="SSF69065">
    <property type="entry name" value="RNase III domain-like"/>
    <property type="match status" value="1"/>
</dbReference>